<evidence type="ECO:0000313" key="3">
    <source>
        <dbReference type="EMBL" id="MDH0737126.1"/>
    </source>
</evidence>
<keyword evidence="2" id="KW-0808">Transferase</keyword>
<dbReference type="Gene3D" id="3.40.1080.10">
    <property type="entry name" value="Glutaconate Coenzyme A-transferase"/>
    <property type="match status" value="1"/>
</dbReference>
<comment type="similarity">
    <text evidence="1">Belongs to the 3-oxoacid CoA-transferase subunit B family.</text>
</comment>
<protein>
    <submittedName>
        <fullName evidence="3">3-oxoacid CoA-transferase subunit B</fullName>
    </submittedName>
</protein>
<dbReference type="EMBL" id="JAOCDZ010000009">
    <property type="protein sequence ID" value="MDH0737126.1"/>
    <property type="molecule type" value="Genomic_DNA"/>
</dbReference>
<dbReference type="PANTHER" id="PTHR13707">
    <property type="entry name" value="KETOACID-COENZYME A TRANSFERASE"/>
    <property type="match status" value="1"/>
</dbReference>
<proteinExistence type="inferred from homology"/>
<dbReference type="SMART" id="SM00882">
    <property type="entry name" value="CoA_trans"/>
    <property type="match status" value="1"/>
</dbReference>
<dbReference type="Proteomes" id="UP001161094">
    <property type="component" value="Unassembled WGS sequence"/>
</dbReference>
<evidence type="ECO:0000313" key="4">
    <source>
        <dbReference type="Proteomes" id="UP001161094"/>
    </source>
</evidence>
<dbReference type="InterPro" id="IPR012791">
    <property type="entry name" value="3-oxoacid_CoA-transf_B"/>
</dbReference>
<dbReference type="SUPFAM" id="SSF100950">
    <property type="entry name" value="NagB/RpiA/CoA transferase-like"/>
    <property type="match status" value="1"/>
</dbReference>
<accession>A0AA42S4E9</accession>
<comment type="caution">
    <text evidence="3">The sequence shown here is derived from an EMBL/GenBank/DDBJ whole genome shotgun (WGS) entry which is preliminary data.</text>
</comment>
<evidence type="ECO:0000256" key="1">
    <source>
        <dbReference type="ARBA" id="ARBA00007047"/>
    </source>
</evidence>
<name>A0AA42S4E9_9BURK</name>
<reference evidence="3" key="1">
    <citation type="submission" date="2022-09" db="EMBL/GenBank/DDBJ databases">
        <title>Intensive care unit water sources are persistently colonized with multi-drug resistant bacteria and are the site of extensive horizontal gene transfer of antibiotic resistance genes.</title>
        <authorList>
            <person name="Diorio-Toth L."/>
        </authorList>
    </citation>
    <scope>NUCLEOTIDE SEQUENCE</scope>
    <source>
        <strain evidence="3">GD03843</strain>
    </source>
</reference>
<dbReference type="InterPro" id="IPR037171">
    <property type="entry name" value="NagB/RpiA_transferase-like"/>
</dbReference>
<dbReference type="Pfam" id="PF01144">
    <property type="entry name" value="CoA_trans"/>
    <property type="match status" value="1"/>
</dbReference>
<dbReference type="NCBIfam" id="TIGR02428">
    <property type="entry name" value="pcaJ_scoB_fam"/>
    <property type="match status" value="1"/>
</dbReference>
<organism evidence="3 4">
    <name type="scientific">Achromobacter spanius</name>
    <dbReference type="NCBI Taxonomy" id="217203"/>
    <lineage>
        <taxon>Bacteria</taxon>
        <taxon>Pseudomonadati</taxon>
        <taxon>Pseudomonadota</taxon>
        <taxon>Betaproteobacteria</taxon>
        <taxon>Burkholderiales</taxon>
        <taxon>Alcaligenaceae</taxon>
        <taxon>Achromobacter</taxon>
    </lineage>
</organism>
<dbReference type="AlphaFoldDB" id="A0AA42S4E9"/>
<dbReference type="InterPro" id="IPR004165">
    <property type="entry name" value="CoA_trans_fam_I"/>
</dbReference>
<sequence length="230" mass="23875">MNCLTRENMARLVATQLPGNAFVNLGIGAPTLIADYLPEESGVILHSENGILNLGPKPAPGEEDYDLINAGKSPVTIKTGGAFFDSSMAFAMMRGGHIDVAVLGAFEVSASGDLANWNTGKSDGAPPAIGGAIDLAVGAKQIWVMMDHVTKDNAPRLVAQCTLPLTAVGVVKRVFTNYGILSITPEGLAVEAMVKGLTRDALQGMTGAALRFPREPGVIHSDGAVHWAGG</sequence>
<dbReference type="PANTHER" id="PTHR13707:SF57">
    <property type="entry name" value="SUCCINYL-COA:3-KETOACID COENZYME A TRANSFERASE SUBUNIT B-RELATED"/>
    <property type="match status" value="1"/>
</dbReference>
<gene>
    <name evidence="3" type="ORF">N5D93_15045</name>
</gene>
<dbReference type="RefSeq" id="WP_259245717.1">
    <property type="nucleotide sequence ID" value="NZ_JAOCDZ010000009.1"/>
</dbReference>
<dbReference type="GO" id="GO:0008410">
    <property type="term" value="F:CoA-transferase activity"/>
    <property type="evidence" value="ECO:0007669"/>
    <property type="project" value="InterPro"/>
</dbReference>
<evidence type="ECO:0000256" key="2">
    <source>
        <dbReference type="ARBA" id="ARBA00022679"/>
    </source>
</evidence>